<feature type="signal peptide" evidence="1">
    <location>
        <begin position="1"/>
        <end position="20"/>
    </location>
</feature>
<proteinExistence type="predicted"/>
<evidence type="ECO:0000313" key="2">
    <source>
        <dbReference type="EMBL" id="OUQ63714.1"/>
    </source>
</evidence>
<evidence type="ECO:0000313" key="3">
    <source>
        <dbReference type="Proteomes" id="UP000196036"/>
    </source>
</evidence>
<organism evidence="2 3">
    <name type="scientific">Bacteroides xylanisolvens</name>
    <dbReference type="NCBI Taxonomy" id="371601"/>
    <lineage>
        <taxon>Bacteria</taxon>
        <taxon>Pseudomonadati</taxon>
        <taxon>Bacteroidota</taxon>
        <taxon>Bacteroidia</taxon>
        <taxon>Bacteroidales</taxon>
        <taxon>Bacteroidaceae</taxon>
        <taxon>Bacteroides</taxon>
    </lineage>
</organism>
<accession>A0A1Y4V3K9</accession>
<name>A0A1Y4V3K9_9BACE</name>
<dbReference type="EMBL" id="NFLW01000043">
    <property type="protein sequence ID" value="OUQ63714.1"/>
    <property type="molecule type" value="Genomic_DNA"/>
</dbReference>
<evidence type="ECO:0000256" key="1">
    <source>
        <dbReference type="SAM" id="SignalP"/>
    </source>
</evidence>
<dbReference type="Proteomes" id="UP000196036">
    <property type="component" value="Unassembled WGS sequence"/>
</dbReference>
<gene>
    <name evidence="2" type="ORF">B5E52_18560</name>
</gene>
<protein>
    <recommendedName>
        <fullName evidence="4">DUF4919 domain-containing protein</fullName>
    </recommendedName>
</protein>
<comment type="caution">
    <text evidence="2">The sequence shown here is derived from an EMBL/GenBank/DDBJ whole genome shotgun (WGS) entry which is preliminary data.</text>
</comment>
<keyword evidence="1" id="KW-0732">Signal</keyword>
<dbReference type="RefSeq" id="WP_087318825.1">
    <property type="nucleotide sequence ID" value="NZ_JBCLUM010000001.1"/>
</dbReference>
<evidence type="ECO:0008006" key="4">
    <source>
        <dbReference type="Google" id="ProtNLM"/>
    </source>
</evidence>
<reference evidence="3" key="1">
    <citation type="submission" date="2017-04" db="EMBL/GenBank/DDBJ databases">
        <title>Function of individual gut microbiota members based on whole genome sequencing of pure cultures obtained from chicken caecum.</title>
        <authorList>
            <person name="Medvecky M."/>
            <person name="Cejkova D."/>
            <person name="Polansky O."/>
            <person name="Karasova D."/>
            <person name="Kubasova T."/>
            <person name="Cizek A."/>
            <person name="Rychlik I."/>
        </authorList>
    </citation>
    <scope>NUCLEOTIDE SEQUENCE [LARGE SCALE GENOMIC DNA]</scope>
    <source>
        <strain evidence="3">An109</strain>
    </source>
</reference>
<sequence>MKTLLFQLVLLLGATFALQAQEVATEKKMEIPELQSYQQIFNHLRSVNNDVMEKYSFYKSASRPRKMSYYRKGEPLNKSEMIHALKLALTELCKYEEFYHDYLTTYMEENYPKHYELACRMQQYKDEIEMSLIKIRAYEIVDTPELQQVLRIAWTLPRKKGSGYISKYTMERLEKIGKEGYLKSMSEEQIRELERPVWEEEIALLYVFSNKYDD</sequence>
<feature type="chain" id="PRO_5011003472" description="DUF4919 domain-containing protein" evidence="1">
    <location>
        <begin position="21"/>
        <end position="214"/>
    </location>
</feature>
<dbReference type="AlphaFoldDB" id="A0A1Y4V3K9"/>